<evidence type="ECO:0000259" key="8">
    <source>
        <dbReference type="Pfam" id="PF07888"/>
    </source>
</evidence>
<protein>
    <recommendedName>
        <fullName evidence="12">Calcium binding and coiled-coil domain 1b</fullName>
    </recommendedName>
</protein>
<dbReference type="GO" id="GO:0045944">
    <property type="term" value="P:positive regulation of transcription by RNA polymerase II"/>
    <property type="evidence" value="ECO:0007669"/>
    <property type="project" value="TreeGrafter"/>
</dbReference>
<evidence type="ECO:0000256" key="3">
    <source>
        <dbReference type="ARBA" id="ARBA00022490"/>
    </source>
</evidence>
<dbReference type="Proteomes" id="UP000261520">
    <property type="component" value="Unplaced"/>
</dbReference>
<evidence type="ECO:0000313" key="11">
    <source>
        <dbReference type="Proteomes" id="UP000261520"/>
    </source>
</evidence>
<feature type="domain" description="SKICH" evidence="9">
    <location>
        <begin position="7"/>
        <end position="110"/>
    </location>
</feature>
<keyword evidence="5" id="KW-0539">Nucleus</keyword>
<proteinExistence type="inferred from homology"/>
<feature type="domain" description="Calcium binding and coiled-coil" evidence="8">
    <location>
        <begin position="280"/>
        <end position="424"/>
    </location>
</feature>
<evidence type="ECO:0000256" key="4">
    <source>
        <dbReference type="ARBA" id="ARBA00023054"/>
    </source>
</evidence>
<evidence type="ECO:0000256" key="7">
    <source>
        <dbReference type="SAM" id="Coils"/>
    </source>
</evidence>
<evidence type="ECO:0000256" key="5">
    <source>
        <dbReference type="ARBA" id="ARBA00023242"/>
    </source>
</evidence>
<dbReference type="GO" id="GO:0005634">
    <property type="term" value="C:nucleus"/>
    <property type="evidence" value="ECO:0007669"/>
    <property type="project" value="UniProtKB-SubCell"/>
</dbReference>
<dbReference type="InterPro" id="IPR012852">
    <property type="entry name" value="CALCOCO1-like"/>
</dbReference>
<dbReference type="Gene3D" id="2.60.40.2840">
    <property type="match status" value="1"/>
</dbReference>
<dbReference type="STRING" id="409849.ENSPMGP00000014493"/>
<evidence type="ECO:0000256" key="2">
    <source>
        <dbReference type="ARBA" id="ARBA00004496"/>
    </source>
</evidence>
<comment type="similarity">
    <text evidence="6">Belongs to the CALCOCO family.</text>
</comment>
<dbReference type="Pfam" id="PF07888">
    <property type="entry name" value="CALCOCO1"/>
    <property type="match status" value="1"/>
</dbReference>
<keyword evidence="3" id="KW-0963">Cytoplasm</keyword>
<dbReference type="GO" id="GO:0003713">
    <property type="term" value="F:transcription coactivator activity"/>
    <property type="evidence" value="ECO:0007669"/>
    <property type="project" value="TreeGrafter"/>
</dbReference>
<dbReference type="GO" id="GO:0005737">
    <property type="term" value="C:cytoplasm"/>
    <property type="evidence" value="ECO:0007669"/>
    <property type="project" value="UniProtKB-SubCell"/>
</dbReference>
<evidence type="ECO:0008006" key="12">
    <source>
        <dbReference type="Google" id="ProtNLM"/>
    </source>
</evidence>
<reference evidence="10" key="2">
    <citation type="submission" date="2025-09" db="UniProtKB">
        <authorList>
            <consortium name="Ensembl"/>
        </authorList>
    </citation>
    <scope>IDENTIFICATION</scope>
</reference>
<comment type="subcellular location">
    <subcellularLocation>
        <location evidence="2">Cytoplasm</location>
    </subcellularLocation>
    <subcellularLocation>
        <location evidence="1">Nucleus</location>
    </subcellularLocation>
</comment>
<evidence type="ECO:0000256" key="6">
    <source>
        <dbReference type="ARBA" id="ARBA00037963"/>
    </source>
</evidence>
<accession>A0A3B4ABT0</accession>
<dbReference type="InterPro" id="IPR051002">
    <property type="entry name" value="UBA_autophagy_assoc_protein"/>
</dbReference>
<reference evidence="10" key="1">
    <citation type="submission" date="2025-08" db="UniProtKB">
        <authorList>
            <consortium name="Ensembl"/>
        </authorList>
    </citation>
    <scope>IDENTIFICATION</scope>
</reference>
<sequence>MEKTWPVEFRNISCSYFPESRVDCHYTVSSQHTWASADWIGLFKVGWSSVKEYHTFVWALAPNDFEEGTEFSCCVQFQASYLPCASSTQYEFVYIDAKGDVCSRSSSFTFSAPKPLEDLVTLEEDSHGEEAGNDMLLVVPRAELLQNHLQQCLHERTELIQLQKETNKLREQEKEEYKKAKQSWDRQSSNYEMEIARLQNDLKHAQDKQDKMKELQKETAFGESLLQDKCALMEEKDLCEQRIRELEEDIKIMAERTVERDIERVGVQKKEEESERINLQVNHEMRSLRERLSLSERTAEGLRNDLGAMVTQRDMGQAELHQARLQAAQLTLQLADSSLALREGKAHWAQEKQGLQQSTEMHHELIDKLHAEIQNLEETVQEEKMERVKLEVELGREKDCNRLQELKTSLRVTQKEKEQLQAEKDVSDHVLTRPNSSCLTVNSGITCTYTTLIQIMIIILPLVMLPSFQAVMGQYKDVIIH</sequence>
<dbReference type="PANTHER" id="PTHR31915:SF5">
    <property type="entry name" value="CALCIUM-BINDING AND COILED-COIL DOMAIN-CONTAINING PROTEIN 1"/>
    <property type="match status" value="1"/>
</dbReference>
<name>A0A3B4ABT0_9GOBI</name>
<organism evidence="10 11">
    <name type="scientific">Periophthalmus magnuspinnatus</name>
    <dbReference type="NCBI Taxonomy" id="409849"/>
    <lineage>
        <taxon>Eukaryota</taxon>
        <taxon>Metazoa</taxon>
        <taxon>Chordata</taxon>
        <taxon>Craniata</taxon>
        <taxon>Vertebrata</taxon>
        <taxon>Euteleostomi</taxon>
        <taxon>Actinopterygii</taxon>
        <taxon>Neopterygii</taxon>
        <taxon>Teleostei</taxon>
        <taxon>Neoteleostei</taxon>
        <taxon>Acanthomorphata</taxon>
        <taxon>Gobiaria</taxon>
        <taxon>Gobiiformes</taxon>
        <taxon>Gobioidei</taxon>
        <taxon>Gobiidae</taxon>
        <taxon>Oxudercinae</taxon>
        <taxon>Periophthalmus</taxon>
    </lineage>
</organism>
<evidence type="ECO:0000313" key="10">
    <source>
        <dbReference type="Ensembl" id="ENSPMGP00000014493.1"/>
    </source>
</evidence>
<dbReference type="Ensembl" id="ENSPMGT00000015460.1">
    <property type="protein sequence ID" value="ENSPMGP00000014493.1"/>
    <property type="gene ID" value="ENSPMGG00000011874.1"/>
</dbReference>
<keyword evidence="11" id="KW-1185">Reference proteome</keyword>
<evidence type="ECO:0000259" key="9">
    <source>
        <dbReference type="Pfam" id="PF17751"/>
    </source>
</evidence>
<dbReference type="PANTHER" id="PTHR31915">
    <property type="entry name" value="SKICH DOMAIN-CONTAINING PROTEIN"/>
    <property type="match status" value="1"/>
</dbReference>
<feature type="coiled-coil region" evidence="7">
    <location>
        <begin position="159"/>
        <end position="256"/>
    </location>
</feature>
<dbReference type="AlphaFoldDB" id="A0A3B4ABT0"/>
<dbReference type="Pfam" id="PF17751">
    <property type="entry name" value="SKICH"/>
    <property type="match status" value="1"/>
</dbReference>
<dbReference type="InterPro" id="IPR041611">
    <property type="entry name" value="SKICH"/>
</dbReference>
<keyword evidence="4 7" id="KW-0175">Coiled coil</keyword>
<feature type="coiled-coil region" evidence="7">
    <location>
        <begin position="359"/>
        <end position="423"/>
    </location>
</feature>
<evidence type="ECO:0000256" key="1">
    <source>
        <dbReference type="ARBA" id="ARBA00004123"/>
    </source>
</evidence>